<dbReference type="Gene3D" id="2.115.10.20">
    <property type="entry name" value="Glycosyl hydrolase domain, family 43"/>
    <property type="match status" value="1"/>
</dbReference>
<proteinExistence type="inferred from homology"/>
<evidence type="ECO:0000256" key="5">
    <source>
        <dbReference type="PIRSR" id="PIRSR606710-2"/>
    </source>
</evidence>
<evidence type="ECO:0000256" key="1">
    <source>
        <dbReference type="ARBA" id="ARBA00009865"/>
    </source>
</evidence>
<name>A0A2V3WIB8_9BACI</name>
<gene>
    <name evidence="8" type="ORF">DES38_103196</name>
</gene>
<dbReference type="SUPFAM" id="SSF75005">
    <property type="entry name" value="Arabinanase/levansucrase/invertase"/>
    <property type="match status" value="1"/>
</dbReference>
<dbReference type="Pfam" id="PF07532">
    <property type="entry name" value="Big_4"/>
    <property type="match status" value="1"/>
</dbReference>
<dbReference type="OrthoDB" id="177947at2"/>
<evidence type="ECO:0000313" key="9">
    <source>
        <dbReference type="Proteomes" id="UP000247922"/>
    </source>
</evidence>
<dbReference type="InterPro" id="IPR016828">
    <property type="entry name" value="Alpha-L-arabinofuranosidase"/>
</dbReference>
<dbReference type="Proteomes" id="UP000247922">
    <property type="component" value="Unassembled WGS sequence"/>
</dbReference>
<organism evidence="8 9">
    <name type="scientific">Streptohalobacillus salinus</name>
    <dbReference type="NCBI Taxonomy" id="621096"/>
    <lineage>
        <taxon>Bacteria</taxon>
        <taxon>Bacillati</taxon>
        <taxon>Bacillota</taxon>
        <taxon>Bacilli</taxon>
        <taxon>Bacillales</taxon>
        <taxon>Bacillaceae</taxon>
        <taxon>Streptohalobacillus</taxon>
    </lineage>
</organism>
<dbReference type="RefSeq" id="WP_110250806.1">
    <property type="nucleotide sequence ID" value="NZ_QJJR01000003.1"/>
</dbReference>
<dbReference type="InterPro" id="IPR006710">
    <property type="entry name" value="Glyco_hydro_43"/>
</dbReference>
<dbReference type="Pfam" id="PF04616">
    <property type="entry name" value="Glyco_hydro_43"/>
    <property type="match status" value="1"/>
</dbReference>
<dbReference type="PIRSF" id="PIRSF025414">
    <property type="entry name" value="Alpha-L-arabinofuranosidase"/>
    <property type="match status" value="1"/>
</dbReference>
<evidence type="ECO:0000256" key="3">
    <source>
        <dbReference type="ARBA" id="ARBA00022801"/>
    </source>
</evidence>
<keyword evidence="4 6" id="KW-0326">Glycosidase</keyword>
<evidence type="ECO:0000256" key="4">
    <source>
        <dbReference type="ARBA" id="ARBA00023295"/>
    </source>
</evidence>
<dbReference type="GO" id="GO:0004553">
    <property type="term" value="F:hydrolase activity, hydrolyzing O-glycosyl compounds"/>
    <property type="evidence" value="ECO:0007669"/>
    <property type="project" value="InterPro"/>
</dbReference>
<dbReference type="AlphaFoldDB" id="A0A2V3WIB8"/>
<dbReference type="PANTHER" id="PTHR43817:SF1">
    <property type="entry name" value="HYDROLASE, FAMILY 43, PUTATIVE (AFU_ORTHOLOGUE AFUA_3G01660)-RELATED"/>
    <property type="match status" value="1"/>
</dbReference>
<dbReference type="InterPro" id="IPR011081">
    <property type="entry name" value="Big_4"/>
</dbReference>
<dbReference type="InterPro" id="IPR023296">
    <property type="entry name" value="Glyco_hydro_beta-prop_sf"/>
</dbReference>
<dbReference type="CDD" id="cd18817">
    <property type="entry name" value="GH43f_LbAraf43-like"/>
    <property type="match status" value="1"/>
</dbReference>
<evidence type="ECO:0000256" key="6">
    <source>
        <dbReference type="RuleBase" id="RU361187"/>
    </source>
</evidence>
<sequence>MQIKSIETIEVNVKRGDVPTLPTEVNCTLENGIVAPFPVEWENVTAVDATGEVTGKLRVTTFPKPFIEQRADPYLYKHTDGYYYFTGSYPLYDRIVLRRAKHLKDLPNAEEVVVWEAHERGIMSEHIWAPELHYIDGTWYIHFAAGEKEDVWAIRPYVLACDDANPLTGNWEEKGQVNTAFQSFSLDATTFENKGKRYLVWAQKVDDDTVSNLYIGEMENPWTIKNQVLLSTPEYPWENSVFYVNEGAAVIKRHGKVFIAFSGNATDHTYAVGYLMADEEADLLDPKVWVKTPEPVFVTSEATEEYGPGHNSFSVDEDGYDLLVYHARPYKEIEGNSLYDHNRHARIQRLYWQADGTPYFGIPGDQVEPTDKPVIAKVTIEA</sequence>
<comment type="similarity">
    <text evidence="1 6">Belongs to the glycosyl hydrolase 43 family.</text>
</comment>
<keyword evidence="2" id="KW-0732">Signal</keyword>
<feature type="domain" description="Bacterial Ig-like" evidence="7">
    <location>
        <begin position="6"/>
        <end position="51"/>
    </location>
</feature>
<keyword evidence="3 6" id="KW-0378">Hydrolase</keyword>
<accession>A0A2V3WIB8</accession>
<dbReference type="PANTHER" id="PTHR43817">
    <property type="entry name" value="GLYCOSYL HYDROLASE"/>
    <property type="match status" value="1"/>
</dbReference>
<evidence type="ECO:0000256" key="2">
    <source>
        <dbReference type="ARBA" id="ARBA00022729"/>
    </source>
</evidence>
<feature type="site" description="Important for catalytic activity, responsible for pKa modulation of the active site Glu and correct orientation of both the proton donor and substrate" evidence="5">
    <location>
        <position position="187"/>
    </location>
</feature>
<keyword evidence="9" id="KW-1185">Reference proteome</keyword>
<reference evidence="8 9" key="1">
    <citation type="submission" date="2018-05" db="EMBL/GenBank/DDBJ databases">
        <title>Genomic Encyclopedia of Type Strains, Phase IV (KMG-IV): sequencing the most valuable type-strain genomes for metagenomic binning, comparative biology and taxonomic classification.</title>
        <authorList>
            <person name="Goeker M."/>
        </authorList>
    </citation>
    <scope>NUCLEOTIDE SEQUENCE [LARGE SCALE GENOMIC DNA]</scope>
    <source>
        <strain evidence="8 9">DSM 22440</strain>
    </source>
</reference>
<evidence type="ECO:0000313" key="8">
    <source>
        <dbReference type="EMBL" id="PXW92177.1"/>
    </source>
</evidence>
<dbReference type="EMBL" id="QJJR01000003">
    <property type="protein sequence ID" value="PXW92177.1"/>
    <property type="molecule type" value="Genomic_DNA"/>
</dbReference>
<protein>
    <submittedName>
        <fullName evidence="8">GH43 family beta-xylosidase</fullName>
    </submittedName>
</protein>
<comment type="caution">
    <text evidence="8">The sequence shown here is derived from an EMBL/GenBank/DDBJ whole genome shotgun (WGS) entry which is preliminary data.</text>
</comment>
<dbReference type="GO" id="GO:0005975">
    <property type="term" value="P:carbohydrate metabolic process"/>
    <property type="evidence" value="ECO:0007669"/>
    <property type="project" value="InterPro"/>
</dbReference>
<evidence type="ECO:0000259" key="7">
    <source>
        <dbReference type="Pfam" id="PF07532"/>
    </source>
</evidence>